<dbReference type="PROSITE" id="PS50928">
    <property type="entry name" value="ABC_TM1"/>
    <property type="match status" value="1"/>
</dbReference>
<evidence type="ECO:0000256" key="8">
    <source>
        <dbReference type="ARBA" id="ARBA00023136"/>
    </source>
</evidence>
<dbReference type="AlphaFoldDB" id="A0A2H5XCA4"/>
<evidence type="ECO:0000259" key="10">
    <source>
        <dbReference type="PROSITE" id="PS50928"/>
    </source>
</evidence>
<evidence type="ECO:0000256" key="6">
    <source>
        <dbReference type="ARBA" id="ARBA00022692"/>
    </source>
</evidence>
<evidence type="ECO:0000256" key="5">
    <source>
        <dbReference type="ARBA" id="ARBA00022592"/>
    </source>
</evidence>
<keyword evidence="7 9" id="KW-1133">Transmembrane helix</keyword>
<dbReference type="GO" id="GO:0035435">
    <property type="term" value="P:phosphate ion transmembrane transport"/>
    <property type="evidence" value="ECO:0007669"/>
    <property type="project" value="InterPro"/>
</dbReference>
<keyword evidence="3" id="KW-0813">Transport</keyword>
<accession>A0A2H5XCA4</accession>
<keyword evidence="5" id="KW-0592">Phosphate transport</keyword>
<dbReference type="InterPro" id="IPR051408">
    <property type="entry name" value="Phosphate_transprt_permease"/>
</dbReference>
<sequence>MRRRYWCDRIARIAMVMSVTGLISSLGALIAVVLAKGWQALDWTMLVRLPSGSYYLTGEEGGILNAIVGSSLLAIGATLLALPLALPVALLLQPDYAGRTRVAGALRILLDSLWGVPSIVYGACGFALMVALGWRASLLAGIVTLAGVILPLMVRAMDEVLRAVPKPMKEAAYALGLTRWETMRFVVIRQALPALVTVVLLAFGRAIGDAASVLFTAGYTDNLPRSLFDPVASLPLAVFFLLNSPFPEVQRQAYAAATVLLVSVLVISGSARLLAHRLSRFVVR</sequence>
<dbReference type="EMBL" id="BEHT01000016">
    <property type="protein sequence ID" value="GBC98828.1"/>
    <property type="molecule type" value="Genomic_DNA"/>
</dbReference>
<feature type="domain" description="ABC transmembrane type-1" evidence="10">
    <location>
        <begin position="67"/>
        <end position="271"/>
    </location>
</feature>
<dbReference type="InterPro" id="IPR035906">
    <property type="entry name" value="MetI-like_sf"/>
</dbReference>
<dbReference type="InterPro" id="IPR005672">
    <property type="entry name" value="Phosphate_PstA"/>
</dbReference>
<comment type="caution">
    <text evidence="11">The sequence shown here is derived from an EMBL/GenBank/DDBJ whole genome shotgun (WGS) entry which is preliminary data.</text>
</comment>
<protein>
    <recommendedName>
        <fullName evidence="9">Phosphate transport system permease protein PstA</fullName>
    </recommendedName>
</protein>
<evidence type="ECO:0000256" key="9">
    <source>
        <dbReference type="RuleBase" id="RU363043"/>
    </source>
</evidence>
<feature type="transmembrane region" description="Helical" evidence="9">
    <location>
        <begin position="113"/>
        <end position="132"/>
    </location>
</feature>
<dbReference type="Proteomes" id="UP000236173">
    <property type="component" value="Unassembled WGS sequence"/>
</dbReference>
<feature type="transmembrane region" description="Helical" evidence="9">
    <location>
        <begin position="63"/>
        <end position="92"/>
    </location>
</feature>
<reference evidence="12" key="1">
    <citation type="submission" date="2017-09" db="EMBL/GenBank/DDBJ databases">
        <title>Metaegenomics of thermophilic ammonia-oxidizing enrichment culture.</title>
        <authorList>
            <person name="Kato S."/>
            <person name="Suzuki K."/>
        </authorList>
    </citation>
    <scope>NUCLEOTIDE SEQUENCE [LARGE SCALE GENOMIC DNA]</scope>
</reference>
<keyword evidence="8 9" id="KW-0472">Membrane</keyword>
<dbReference type="InterPro" id="IPR000515">
    <property type="entry name" value="MetI-like"/>
</dbReference>
<comment type="subcellular location">
    <subcellularLocation>
        <location evidence="1 9">Cell membrane</location>
        <topology evidence="1 9">Multi-pass membrane protein</topology>
    </subcellularLocation>
</comment>
<keyword evidence="6 9" id="KW-0812">Transmembrane</keyword>
<feature type="transmembrane region" description="Helical" evidence="9">
    <location>
        <begin position="138"/>
        <end position="157"/>
    </location>
</feature>
<evidence type="ECO:0000256" key="1">
    <source>
        <dbReference type="ARBA" id="ARBA00004651"/>
    </source>
</evidence>
<dbReference type="Pfam" id="PF00528">
    <property type="entry name" value="BPD_transp_1"/>
    <property type="match status" value="1"/>
</dbReference>
<dbReference type="SUPFAM" id="SSF161098">
    <property type="entry name" value="MetI-like"/>
    <property type="match status" value="1"/>
</dbReference>
<dbReference type="Gene3D" id="1.10.3720.10">
    <property type="entry name" value="MetI-like"/>
    <property type="match status" value="1"/>
</dbReference>
<dbReference type="GO" id="GO:0005315">
    <property type="term" value="F:phosphate transmembrane transporter activity"/>
    <property type="evidence" value="ECO:0007669"/>
    <property type="project" value="InterPro"/>
</dbReference>
<dbReference type="NCBIfam" id="TIGR00974">
    <property type="entry name" value="3a0107s02c"/>
    <property type="match status" value="1"/>
</dbReference>
<name>A0A2H5XCA4_9BACT</name>
<proteinExistence type="inferred from homology"/>
<evidence type="ECO:0000313" key="11">
    <source>
        <dbReference type="EMBL" id="GBC98828.1"/>
    </source>
</evidence>
<organism evidence="11 12">
    <name type="scientific">Candidatus Fervidibacter japonicus</name>
    <dbReference type="NCBI Taxonomy" id="2035412"/>
    <lineage>
        <taxon>Bacteria</taxon>
        <taxon>Candidatus Fervidibacterota</taxon>
        <taxon>Candidatus Fervidibacter</taxon>
    </lineage>
</organism>
<evidence type="ECO:0000256" key="3">
    <source>
        <dbReference type="ARBA" id="ARBA00022448"/>
    </source>
</evidence>
<evidence type="ECO:0000256" key="7">
    <source>
        <dbReference type="ARBA" id="ARBA00022989"/>
    </source>
</evidence>
<dbReference type="PANTHER" id="PTHR42922">
    <property type="entry name" value="PHOSPHATE TRANSPORT SYSTEM PERMEASE PROTEIN PSTA"/>
    <property type="match status" value="1"/>
</dbReference>
<keyword evidence="4 9" id="KW-1003">Cell membrane</keyword>
<feature type="transmembrane region" description="Helical" evidence="9">
    <location>
        <begin position="253"/>
        <end position="275"/>
    </location>
</feature>
<evidence type="ECO:0000256" key="4">
    <source>
        <dbReference type="ARBA" id="ARBA00022475"/>
    </source>
</evidence>
<comment type="similarity">
    <text evidence="2 9">Belongs to the binding-protein-dependent transport system permease family. CysTW subfamily.</text>
</comment>
<evidence type="ECO:0000313" key="12">
    <source>
        <dbReference type="Proteomes" id="UP000236173"/>
    </source>
</evidence>
<dbReference type="CDD" id="cd06261">
    <property type="entry name" value="TM_PBP2"/>
    <property type="match status" value="1"/>
</dbReference>
<gene>
    <name evidence="11" type="primary">pstA_1</name>
    <name evidence="11" type="ORF">HRbin17_01344</name>
</gene>
<evidence type="ECO:0000256" key="2">
    <source>
        <dbReference type="ARBA" id="ARBA00007069"/>
    </source>
</evidence>
<feature type="transmembrane region" description="Helical" evidence="9">
    <location>
        <begin position="227"/>
        <end position="246"/>
    </location>
</feature>
<dbReference type="PANTHER" id="PTHR42922:SF1">
    <property type="entry name" value="PHOSPHATE TRANSPORT SYSTEM PERMEASE PROTEIN PSTA"/>
    <property type="match status" value="1"/>
</dbReference>
<dbReference type="GO" id="GO:0005886">
    <property type="term" value="C:plasma membrane"/>
    <property type="evidence" value="ECO:0007669"/>
    <property type="project" value="UniProtKB-SubCell"/>
</dbReference>
<feature type="transmembrane region" description="Helical" evidence="9">
    <location>
        <begin position="186"/>
        <end position="207"/>
    </location>
</feature>